<comment type="caution">
    <text evidence="3">The sequence shown here is derived from an EMBL/GenBank/DDBJ whole genome shotgun (WGS) entry which is preliminary data.</text>
</comment>
<accession>A0ABV6IVI9</accession>
<dbReference type="InterPro" id="IPR010982">
    <property type="entry name" value="Lambda_DNA-bd_dom_sf"/>
</dbReference>
<dbReference type="SUPFAM" id="SSF47413">
    <property type="entry name" value="lambda repressor-like DNA-binding domains"/>
    <property type="match status" value="1"/>
</dbReference>
<dbReference type="EMBL" id="JBHLVZ010000069">
    <property type="protein sequence ID" value="MFC0387631.1"/>
    <property type="molecule type" value="Genomic_DNA"/>
</dbReference>
<evidence type="ECO:0000259" key="2">
    <source>
        <dbReference type="PROSITE" id="PS50943"/>
    </source>
</evidence>
<evidence type="ECO:0000313" key="4">
    <source>
        <dbReference type="Proteomes" id="UP001589789"/>
    </source>
</evidence>
<name>A0ABV6IVI9_9PROT</name>
<feature type="domain" description="HTH cro/C1-type" evidence="2">
    <location>
        <begin position="10"/>
        <end position="64"/>
    </location>
</feature>
<evidence type="ECO:0000256" key="1">
    <source>
        <dbReference type="SAM" id="MobiDB-lite"/>
    </source>
</evidence>
<protein>
    <submittedName>
        <fullName evidence="3">Helix-turn-helix domain-containing protein</fullName>
    </submittedName>
</protein>
<sequence length="135" mass="14713">MEDEGWGARMKARARELGLTDAEVARRLGLSQSRYSAYVNGKREPDLATLRRICGVLRTTPDALLGMAEDQPTEDLVLSSAIAALKAMEPHRRELAASILRVMASHPAHPGGPGRARRTVTKKAASTRQRRTPTG</sequence>
<reference evidence="3 4" key="1">
    <citation type="submission" date="2024-09" db="EMBL/GenBank/DDBJ databases">
        <authorList>
            <person name="Sun Q."/>
            <person name="Mori K."/>
        </authorList>
    </citation>
    <scope>NUCLEOTIDE SEQUENCE [LARGE SCALE GENOMIC DNA]</scope>
    <source>
        <strain evidence="3 4">CCM 7468</strain>
    </source>
</reference>
<dbReference type="SMART" id="SM00530">
    <property type="entry name" value="HTH_XRE"/>
    <property type="match status" value="1"/>
</dbReference>
<dbReference type="Proteomes" id="UP001589789">
    <property type="component" value="Unassembled WGS sequence"/>
</dbReference>
<dbReference type="PROSITE" id="PS50943">
    <property type="entry name" value="HTH_CROC1"/>
    <property type="match status" value="1"/>
</dbReference>
<dbReference type="InterPro" id="IPR001387">
    <property type="entry name" value="Cro/C1-type_HTH"/>
</dbReference>
<keyword evidence="4" id="KW-1185">Reference proteome</keyword>
<organism evidence="3 4">
    <name type="scientific">Muricoccus vinaceus</name>
    <dbReference type="NCBI Taxonomy" id="424704"/>
    <lineage>
        <taxon>Bacteria</taxon>
        <taxon>Pseudomonadati</taxon>
        <taxon>Pseudomonadota</taxon>
        <taxon>Alphaproteobacteria</taxon>
        <taxon>Acetobacterales</taxon>
        <taxon>Roseomonadaceae</taxon>
        <taxon>Muricoccus</taxon>
    </lineage>
</organism>
<dbReference type="Gene3D" id="1.10.260.40">
    <property type="entry name" value="lambda repressor-like DNA-binding domains"/>
    <property type="match status" value="1"/>
</dbReference>
<gene>
    <name evidence="3" type="ORF">ACFFIC_19090</name>
</gene>
<dbReference type="Pfam" id="PF01381">
    <property type="entry name" value="HTH_3"/>
    <property type="match status" value="1"/>
</dbReference>
<dbReference type="RefSeq" id="WP_377053272.1">
    <property type="nucleotide sequence ID" value="NZ_JBHLVZ010000069.1"/>
</dbReference>
<evidence type="ECO:0000313" key="3">
    <source>
        <dbReference type="EMBL" id="MFC0387631.1"/>
    </source>
</evidence>
<proteinExistence type="predicted"/>
<dbReference type="CDD" id="cd00093">
    <property type="entry name" value="HTH_XRE"/>
    <property type="match status" value="1"/>
</dbReference>
<feature type="region of interest" description="Disordered" evidence="1">
    <location>
        <begin position="105"/>
        <end position="135"/>
    </location>
</feature>